<reference evidence="1" key="1">
    <citation type="journal article" date="2015" name="Nature">
        <title>Complex archaea that bridge the gap between prokaryotes and eukaryotes.</title>
        <authorList>
            <person name="Spang A."/>
            <person name="Saw J.H."/>
            <person name="Jorgensen S.L."/>
            <person name="Zaremba-Niedzwiedzka K."/>
            <person name="Martijn J."/>
            <person name="Lind A.E."/>
            <person name="van Eijk R."/>
            <person name="Schleper C."/>
            <person name="Guy L."/>
            <person name="Ettema T.J."/>
        </authorList>
    </citation>
    <scope>NUCLEOTIDE SEQUENCE</scope>
</reference>
<protein>
    <submittedName>
        <fullName evidence="1">Uncharacterized protein</fullName>
    </submittedName>
</protein>
<dbReference type="AlphaFoldDB" id="A0A0F9FIJ5"/>
<accession>A0A0F9FIJ5</accession>
<organism evidence="1">
    <name type="scientific">marine sediment metagenome</name>
    <dbReference type="NCBI Taxonomy" id="412755"/>
    <lineage>
        <taxon>unclassified sequences</taxon>
        <taxon>metagenomes</taxon>
        <taxon>ecological metagenomes</taxon>
    </lineage>
</organism>
<gene>
    <name evidence="1" type="ORF">LCGC14_1948100</name>
</gene>
<sequence length="48" mass="5818">MSEEYTIEYLEIDSGNEVFDENVRNMQKAMEPYIRYIIDELIELDEIN</sequence>
<name>A0A0F9FIJ5_9ZZZZ</name>
<proteinExistence type="predicted"/>
<evidence type="ECO:0000313" key="1">
    <source>
        <dbReference type="EMBL" id="KKL86103.1"/>
    </source>
</evidence>
<dbReference type="EMBL" id="LAZR01021214">
    <property type="protein sequence ID" value="KKL86103.1"/>
    <property type="molecule type" value="Genomic_DNA"/>
</dbReference>
<comment type="caution">
    <text evidence="1">The sequence shown here is derived from an EMBL/GenBank/DDBJ whole genome shotgun (WGS) entry which is preliminary data.</text>
</comment>